<comment type="caution">
    <text evidence="1">The sequence shown here is derived from an EMBL/GenBank/DDBJ whole genome shotgun (WGS) entry which is preliminary data.</text>
</comment>
<proteinExistence type="predicted"/>
<dbReference type="RefSeq" id="WP_192040169.1">
    <property type="nucleotide sequence ID" value="NZ_JACYWE010000010.1"/>
</dbReference>
<protein>
    <submittedName>
        <fullName evidence="1">Oxidoreductase</fullName>
    </submittedName>
</protein>
<dbReference type="Proteomes" id="UP000642993">
    <property type="component" value="Unassembled WGS sequence"/>
</dbReference>
<evidence type="ECO:0000313" key="2">
    <source>
        <dbReference type="Proteomes" id="UP000642993"/>
    </source>
</evidence>
<organism evidence="1 2">
    <name type="scientific">Lolliginicoccus lacisalsi</name>
    <dbReference type="NCBI Taxonomy" id="2742202"/>
    <lineage>
        <taxon>Bacteria</taxon>
        <taxon>Bacillati</taxon>
        <taxon>Actinomycetota</taxon>
        <taxon>Actinomycetes</taxon>
        <taxon>Mycobacteriales</taxon>
        <taxon>Hoyosellaceae</taxon>
        <taxon>Lolliginicoccus</taxon>
    </lineage>
</organism>
<evidence type="ECO:0000313" key="1">
    <source>
        <dbReference type="EMBL" id="MBD8507701.1"/>
    </source>
</evidence>
<accession>A0A927JEA1</accession>
<gene>
    <name evidence="1" type="ORF">HT102_14530</name>
</gene>
<dbReference type="EMBL" id="JACYWE010000010">
    <property type="protein sequence ID" value="MBD8507701.1"/>
    <property type="molecule type" value="Genomic_DNA"/>
</dbReference>
<sequence>MGIFGRFRQPRGTAAAHVRGMRDSDLAHLASWTGARTGVEGFVEPPTFVNEITVVLVAKDGEWTRRRVRTPKIARKVGEKLGIPLYDVQKTGYPQRMRDYNERQRILEKRARQERDQD</sequence>
<dbReference type="AlphaFoldDB" id="A0A927JEA1"/>
<name>A0A927JEA1_9ACTN</name>
<reference evidence="1" key="1">
    <citation type="submission" date="2020-09" db="EMBL/GenBank/DDBJ databases">
        <title>Hoyosella lacisalsi sp. nov., a halotolerant actinobacterium isolated from soil of Lake Gudzhirganskoe.</title>
        <authorList>
            <person name="Yang Q."/>
            <person name="Guo P.Y."/>
            <person name="Liu S.W."/>
            <person name="Li F.N."/>
            <person name="Sun C.H."/>
        </authorList>
    </citation>
    <scope>NUCLEOTIDE SEQUENCE</scope>
    <source>
        <strain evidence="1">G463</strain>
    </source>
</reference>
<keyword evidence="2" id="KW-1185">Reference proteome</keyword>